<evidence type="ECO:0000256" key="1">
    <source>
        <dbReference type="SAM" id="Phobius"/>
    </source>
</evidence>
<protein>
    <submittedName>
        <fullName evidence="2">Uncharacterized protein</fullName>
    </submittedName>
</protein>
<proteinExistence type="predicted"/>
<feature type="transmembrane region" description="Helical" evidence="1">
    <location>
        <begin position="114"/>
        <end position="136"/>
    </location>
</feature>
<comment type="caution">
    <text evidence="2">The sequence shown here is derived from an EMBL/GenBank/DDBJ whole genome shotgun (WGS) entry which is preliminary data.</text>
</comment>
<organism evidence="2 3">
    <name type="scientific">Telluria aromaticivorans</name>
    <dbReference type="NCBI Taxonomy" id="2725995"/>
    <lineage>
        <taxon>Bacteria</taxon>
        <taxon>Pseudomonadati</taxon>
        <taxon>Pseudomonadota</taxon>
        <taxon>Betaproteobacteria</taxon>
        <taxon>Burkholderiales</taxon>
        <taxon>Oxalobacteraceae</taxon>
        <taxon>Telluria group</taxon>
        <taxon>Telluria</taxon>
    </lineage>
</organism>
<evidence type="ECO:0000313" key="2">
    <source>
        <dbReference type="EMBL" id="NNG25173.1"/>
    </source>
</evidence>
<keyword evidence="3" id="KW-1185">Reference proteome</keyword>
<reference evidence="2 3" key="1">
    <citation type="submission" date="2020-04" db="EMBL/GenBank/DDBJ databases">
        <title>Massilia sp. nov., a cold adapted bacteria isolated from Arctic soil.</title>
        <authorList>
            <person name="Son J."/>
            <person name="Ka J.-O."/>
        </authorList>
    </citation>
    <scope>NUCLEOTIDE SEQUENCE [LARGE SCALE GENOMIC DNA]</scope>
    <source>
        <strain evidence="2 3">ML15P13</strain>
    </source>
</reference>
<sequence>MPKNDPTADRFGSVAEVRTTCVPITGLSGHDDKGRMMHIEEIRFDEVFDVQALRGDFSFSTRGRPSYGVNLGNNIIPSPGATFAVAFVKPGDWSTVLAWRDLASKKVKFKQSSWIAVLLAASDLILFGPLFIAGGLALAGEWIVAGVFAALFAVGVLTMLTRGVMRNRMVERALLAVG</sequence>
<keyword evidence="1" id="KW-0472">Membrane</keyword>
<gene>
    <name evidence="2" type="ORF">HGB41_19495</name>
</gene>
<evidence type="ECO:0000313" key="3">
    <source>
        <dbReference type="Proteomes" id="UP000533905"/>
    </source>
</evidence>
<dbReference type="AlphaFoldDB" id="A0A7Y2K2X5"/>
<keyword evidence="1" id="KW-1133">Transmembrane helix</keyword>
<dbReference type="Proteomes" id="UP000533905">
    <property type="component" value="Unassembled WGS sequence"/>
</dbReference>
<feature type="transmembrane region" description="Helical" evidence="1">
    <location>
        <begin position="142"/>
        <end position="160"/>
    </location>
</feature>
<dbReference type="EMBL" id="JABAIV010000008">
    <property type="protein sequence ID" value="NNG25173.1"/>
    <property type="molecule type" value="Genomic_DNA"/>
</dbReference>
<name>A0A7Y2K2X5_9BURK</name>
<accession>A0A7Y2K2X5</accession>
<keyword evidence="1" id="KW-0812">Transmembrane</keyword>
<dbReference type="RefSeq" id="WP_171087564.1">
    <property type="nucleotide sequence ID" value="NZ_JABAIV010000008.1"/>
</dbReference>